<dbReference type="PANTHER" id="PTHR31286">
    <property type="entry name" value="GLYCINE-RICH CELL WALL STRUCTURAL PROTEIN 1.8-LIKE"/>
    <property type="match status" value="1"/>
</dbReference>
<feature type="region of interest" description="Disordered" evidence="1">
    <location>
        <begin position="112"/>
        <end position="134"/>
    </location>
</feature>
<reference evidence="3" key="1">
    <citation type="submission" date="2016-04" db="EMBL/GenBank/DDBJ databases">
        <title>Cephalotus genome sequencing.</title>
        <authorList>
            <person name="Fukushima K."/>
            <person name="Hasebe M."/>
            <person name="Fang X."/>
        </authorList>
    </citation>
    <scope>NUCLEOTIDE SEQUENCE [LARGE SCALE GENOMIC DNA]</scope>
    <source>
        <strain evidence="3">cv. St1</strain>
    </source>
</reference>
<feature type="compositionally biased region" description="Basic and acidic residues" evidence="1">
    <location>
        <begin position="121"/>
        <end position="134"/>
    </location>
</feature>
<sequence length="209" mass="23080">MGLSYIASVLGKPLHMDLSTTNRYALAFARMCIDMAATSSFPNSLILELDNGTTISIEVEYPWKPAACTLCKVFDHANKTCPRVVRREWMLKTEVVSQRKPEDANGWITVNRKSSQVSQTEHQKMDTPREVPKEKGVQQYIESRQEMPMLIVLNVPDTSKTSPVRGSRVELEDKAGKSSKTAWLGGGTNGKKKKKKGLGGLGALPSEPS</sequence>
<dbReference type="OrthoDB" id="1110037at2759"/>
<dbReference type="AlphaFoldDB" id="A0A1Q3C2Y4"/>
<comment type="caution">
    <text evidence="2">The sequence shown here is derived from an EMBL/GenBank/DDBJ whole genome shotgun (WGS) entry which is preliminary data.</text>
</comment>
<feature type="compositionally biased region" description="Basic and acidic residues" evidence="1">
    <location>
        <begin position="167"/>
        <end position="176"/>
    </location>
</feature>
<dbReference type="PANTHER" id="PTHR31286:SF165">
    <property type="entry name" value="DUF4283 DOMAIN-CONTAINING PROTEIN"/>
    <property type="match status" value="1"/>
</dbReference>
<dbReference type="Proteomes" id="UP000187406">
    <property type="component" value="Unassembled WGS sequence"/>
</dbReference>
<keyword evidence="3" id="KW-1185">Reference proteome</keyword>
<evidence type="ECO:0000313" key="2">
    <source>
        <dbReference type="EMBL" id="GAV74575.1"/>
    </source>
</evidence>
<evidence type="ECO:0000313" key="3">
    <source>
        <dbReference type="Proteomes" id="UP000187406"/>
    </source>
</evidence>
<accession>A0A1Q3C2Y4</accession>
<dbReference type="InterPro" id="IPR040256">
    <property type="entry name" value="At4g02000-like"/>
</dbReference>
<organism evidence="2 3">
    <name type="scientific">Cephalotus follicularis</name>
    <name type="common">Albany pitcher plant</name>
    <dbReference type="NCBI Taxonomy" id="3775"/>
    <lineage>
        <taxon>Eukaryota</taxon>
        <taxon>Viridiplantae</taxon>
        <taxon>Streptophyta</taxon>
        <taxon>Embryophyta</taxon>
        <taxon>Tracheophyta</taxon>
        <taxon>Spermatophyta</taxon>
        <taxon>Magnoliopsida</taxon>
        <taxon>eudicotyledons</taxon>
        <taxon>Gunneridae</taxon>
        <taxon>Pentapetalae</taxon>
        <taxon>rosids</taxon>
        <taxon>fabids</taxon>
        <taxon>Oxalidales</taxon>
        <taxon>Cephalotaceae</taxon>
        <taxon>Cephalotus</taxon>
    </lineage>
</organism>
<dbReference type="EMBL" id="BDDD01001251">
    <property type="protein sequence ID" value="GAV74575.1"/>
    <property type="molecule type" value="Genomic_DNA"/>
</dbReference>
<feature type="region of interest" description="Disordered" evidence="1">
    <location>
        <begin position="155"/>
        <end position="209"/>
    </location>
</feature>
<proteinExistence type="predicted"/>
<gene>
    <name evidence="2" type="ORF">CFOL_v3_18055</name>
</gene>
<evidence type="ECO:0000256" key="1">
    <source>
        <dbReference type="SAM" id="MobiDB-lite"/>
    </source>
</evidence>
<name>A0A1Q3C2Y4_CEPFO</name>
<dbReference type="InParanoid" id="A0A1Q3C2Y4"/>
<protein>
    <submittedName>
        <fullName evidence="2">Zf-CCHC_4 domain-containing protein</fullName>
    </submittedName>
</protein>